<evidence type="ECO:0000256" key="4">
    <source>
        <dbReference type="ARBA" id="ARBA00022771"/>
    </source>
</evidence>
<evidence type="ECO:0000313" key="11">
    <source>
        <dbReference type="Proteomes" id="UP001153076"/>
    </source>
</evidence>
<dbReference type="PANTHER" id="PTHR46144:SF6">
    <property type="entry name" value="C2H2-TYPE DOMAIN-CONTAINING PROTEIN"/>
    <property type="match status" value="1"/>
</dbReference>
<evidence type="ECO:0000256" key="5">
    <source>
        <dbReference type="ARBA" id="ARBA00022833"/>
    </source>
</evidence>
<proteinExistence type="predicted"/>
<comment type="subcellular location">
    <subcellularLocation>
        <location evidence="1">Nucleus</location>
    </subcellularLocation>
</comment>
<dbReference type="Pfam" id="PF12874">
    <property type="entry name" value="zf-met"/>
    <property type="match status" value="4"/>
</dbReference>
<dbReference type="InterPro" id="IPR051868">
    <property type="entry name" value="ZN346_ZMAT4"/>
</dbReference>
<dbReference type="SMART" id="SM00355">
    <property type="entry name" value="ZnF_C2H2"/>
    <property type="match status" value="4"/>
</dbReference>
<feature type="region of interest" description="Disordered" evidence="7">
    <location>
        <begin position="1"/>
        <end position="82"/>
    </location>
</feature>
<dbReference type="EMBL" id="JAKOGI010000005">
    <property type="protein sequence ID" value="KAJ8452284.1"/>
    <property type="molecule type" value="Genomic_DNA"/>
</dbReference>
<feature type="compositionally biased region" description="Basic and acidic residues" evidence="7">
    <location>
        <begin position="340"/>
        <end position="349"/>
    </location>
</feature>
<feature type="region of interest" description="Disordered" evidence="7">
    <location>
        <begin position="308"/>
        <end position="358"/>
    </location>
</feature>
<organism evidence="10 11">
    <name type="scientific">Carnegiea gigantea</name>
    <dbReference type="NCBI Taxonomy" id="171969"/>
    <lineage>
        <taxon>Eukaryota</taxon>
        <taxon>Viridiplantae</taxon>
        <taxon>Streptophyta</taxon>
        <taxon>Embryophyta</taxon>
        <taxon>Tracheophyta</taxon>
        <taxon>Spermatophyta</taxon>
        <taxon>Magnoliopsida</taxon>
        <taxon>eudicotyledons</taxon>
        <taxon>Gunneridae</taxon>
        <taxon>Pentapetalae</taxon>
        <taxon>Caryophyllales</taxon>
        <taxon>Cactineae</taxon>
        <taxon>Cactaceae</taxon>
        <taxon>Cactoideae</taxon>
        <taxon>Echinocereeae</taxon>
        <taxon>Carnegiea</taxon>
    </lineage>
</organism>
<evidence type="ECO:0000256" key="2">
    <source>
        <dbReference type="ARBA" id="ARBA00022723"/>
    </source>
</evidence>
<dbReference type="InterPro" id="IPR003604">
    <property type="entry name" value="Matrin/U1-like-C_Znf_C2H2"/>
</dbReference>
<dbReference type="InterPro" id="IPR013087">
    <property type="entry name" value="Znf_C2H2_type"/>
</dbReference>
<dbReference type="SUPFAM" id="SSF57667">
    <property type="entry name" value="beta-beta-alpha zinc fingers"/>
    <property type="match status" value="4"/>
</dbReference>
<feature type="compositionally biased region" description="Polar residues" evidence="7">
    <location>
        <begin position="182"/>
        <end position="192"/>
    </location>
</feature>
<dbReference type="SMART" id="SM00451">
    <property type="entry name" value="ZnF_U1"/>
    <property type="match status" value="4"/>
</dbReference>
<keyword evidence="3" id="KW-0677">Repeat</keyword>
<protein>
    <recommendedName>
        <fullName evidence="12">Zinc finger protein 346</fullName>
    </recommendedName>
</protein>
<reference evidence="10" key="1">
    <citation type="submission" date="2022-04" db="EMBL/GenBank/DDBJ databases">
        <title>Carnegiea gigantea Genome sequencing and assembly v2.</title>
        <authorList>
            <person name="Copetti D."/>
            <person name="Sanderson M.J."/>
            <person name="Burquez A."/>
            <person name="Wojciechowski M.F."/>
        </authorList>
    </citation>
    <scope>NUCLEOTIDE SEQUENCE</scope>
    <source>
        <strain evidence="10">SGP5-SGP5p</strain>
        <tissue evidence="10">Aerial part</tissue>
    </source>
</reference>
<comment type="caution">
    <text evidence="10">The sequence shown here is derived from an EMBL/GenBank/DDBJ whole genome shotgun (WGS) entry which is preliminary data.</text>
</comment>
<dbReference type="OrthoDB" id="434647at2759"/>
<evidence type="ECO:0008006" key="12">
    <source>
        <dbReference type="Google" id="ProtNLM"/>
    </source>
</evidence>
<dbReference type="AlphaFoldDB" id="A0A9Q1KZ00"/>
<feature type="domain" description="C2H2-type" evidence="8">
    <location>
        <begin position="146"/>
        <end position="170"/>
    </location>
</feature>
<evidence type="ECO:0000313" key="10">
    <source>
        <dbReference type="EMBL" id="KAJ8452284.1"/>
    </source>
</evidence>
<feature type="domain" description="U1-type" evidence="9">
    <location>
        <begin position="362"/>
        <end position="396"/>
    </location>
</feature>
<sequence>MYQTHREAFYADISYNPPQSLPPNPPHFHSLSSDSAFSHPPPPPPLPLDPYPNSGPHPYNYNSFEDRPTYYQDPNPSSSNWVVRQAPPVRYSPVRHPLIQEPNASAEYDASLYRNWAGQNLIANTHKRRVKRPKTIMKKKTVSQNVKCQLCKIECTSVELYEKHLSGRKHTNNLQKLYAPKTASQAGQASTGKSGGKRKEGAMSVDLQTKKQKLLEGGTAAQSVRVCSICNVACNGEIAFADHVAGKKHLAQEKALANTANPKPTSAAKPKAKPNEKKTKKANNAGTAWCEVCKIGCTSNEGLEVHKQGKKHKKNLEKLQNPKPDPTKPTSTAAKPPSAKSKEPEDVETKKRKVLESGTSEDAVKTCTVCNVVCNSETVFNAHLAGQKHAAMVKQKEAEDAGTADVADTDADADADGEQPENGTPAS</sequence>
<evidence type="ECO:0000256" key="6">
    <source>
        <dbReference type="ARBA" id="ARBA00023242"/>
    </source>
</evidence>
<gene>
    <name evidence="10" type="ORF">Cgig2_006089</name>
</gene>
<feature type="domain" description="C2H2-type" evidence="8">
    <location>
        <begin position="288"/>
        <end position="312"/>
    </location>
</feature>
<dbReference type="GO" id="GO:0005634">
    <property type="term" value="C:nucleus"/>
    <property type="evidence" value="ECO:0007669"/>
    <property type="project" value="UniProtKB-SubCell"/>
</dbReference>
<keyword evidence="11" id="KW-1185">Reference proteome</keyword>
<dbReference type="InterPro" id="IPR036236">
    <property type="entry name" value="Znf_C2H2_sf"/>
</dbReference>
<feature type="domain" description="U1-type" evidence="9">
    <location>
        <begin position="285"/>
        <end position="319"/>
    </location>
</feature>
<dbReference type="PANTHER" id="PTHR46144">
    <property type="entry name" value="ZINC FINGER PROTEIN 385B-LIKE"/>
    <property type="match status" value="1"/>
</dbReference>
<evidence type="ECO:0000256" key="3">
    <source>
        <dbReference type="ARBA" id="ARBA00022737"/>
    </source>
</evidence>
<dbReference type="GO" id="GO:0008270">
    <property type="term" value="F:zinc ion binding"/>
    <property type="evidence" value="ECO:0007669"/>
    <property type="project" value="UniProtKB-KW"/>
</dbReference>
<feature type="domain" description="U1-type" evidence="9">
    <location>
        <begin position="143"/>
        <end position="177"/>
    </location>
</feature>
<keyword evidence="4" id="KW-0863">Zinc-finger</keyword>
<feature type="region of interest" description="Disordered" evidence="7">
    <location>
        <begin position="393"/>
        <end position="427"/>
    </location>
</feature>
<feature type="compositionally biased region" description="Pro residues" evidence="7">
    <location>
        <begin position="39"/>
        <end position="55"/>
    </location>
</feature>
<feature type="compositionally biased region" description="Polar residues" evidence="7">
    <location>
        <begin position="72"/>
        <end position="82"/>
    </location>
</feature>
<keyword evidence="2" id="KW-0479">Metal-binding</keyword>
<evidence type="ECO:0000256" key="7">
    <source>
        <dbReference type="SAM" id="MobiDB-lite"/>
    </source>
</evidence>
<dbReference type="GO" id="GO:0003676">
    <property type="term" value="F:nucleic acid binding"/>
    <property type="evidence" value="ECO:0007669"/>
    <property type="project" value="InterPro"/>
</dbReference>
<feature type="compositionally biased region" description="Low complexity" evidence="7">
    <location>
        <begin position="259"/>
        <end position="269"/>
    </location>
</feature>
<evidence type="ECO:0000259" key="9">
    <source>
        <dbReference type="SMART" id="SM00451"/>
    </source>
</evidence>
<dbReference type="Proteomes" id="UP001153076">
    <property type="component" value="Unassembled WGS sequence"/>
</dbReference>
<feature type="region of interest" description="Disordered" evidence="7">
    <location>
        <begin position="257"/>
        <end position="281"/>
    </location>
</feature>
<feature type="compositionally biased region" description="Low complexity" evidence="7">
    <location>
        <begin position="328"/>
        <end position="339"/>
    </location>
</feature>
<keyword evidence="6" id="KW-0539">Nucleus</keyword>
<feature type="compositionally biased region" description="Acidic residues" evidence="7">
    <location>
        <begin position="407"/>
        <end position="419"/>
    </location>
</feature>
<feature type="domain" description="U1-type" evidence="9">
    <location>
        <begin position="222"/>
        <end position="256"/>
    </location>
</feature>
<feature type="domain" description="C2H2-type" evidence="8">
    <location>
        <begin position="365"/>
        <end position="389"/>
    </location>
</feature>
<dbReference type="Gene3D" id="3.30.160.60">
    <property type="entry name" value="Classic Zinc Finger"/>
    <property type="match status" value="4"/>
</dbReference>
<name>A0A9Q1KZ00_9CARY</name>
<feature type="domain" description="C2H2-type" evidence="8">
    <location>
        <begin position="225"/>
        <end position="249"/>
    </location>
</feature>
<feature type="region of interest" description="Disordered" evidence="7">
    <location>
        <begin position="178"/>
        <end position="203"/>
    </location>
</feature>
<evidence type="ECO:0000259" key="8">
    <source>
        <dbReference type="SMART" id="SM00355"/>
    </source>
</evidence>
<accession>A0A9Q1KZ00</accession>
<keyword evidence="5" id="KW-0862">Zinc</keyword>
<evidence type="ECO:0000256" key="1">
    <source>
        <dbReference type="ARBA" id="ARBA00004123"/>
    </source>
</evidence>